<name>A0A402CNU8_9BACT</name>
<dbReference type="KEGG" id="ccot:CCAX7_53490"/>
<dbReference type="InterPro" id="IPR002241">
    <property type="entry name" value="Glyco_hydro_27"/>
</dbReference>
<evidence type="ECO:0000313" key="8">
    <source>
        <dbReference type="Proteomes" id="UP000287394"/>
    </source>
</evidence>
<keyword evidence="3 5" id="KW-0378">Hydrolase</keyword>
<dbReference type="GO" id="GO:0005975">
    <property type="term" value="P:carbohydrate metabolic process"/>
    <property type="evidence" value="ECO:0007669"/>
    <property type="project" value="InterPro"/>
</dbReference>
<protein>
    <recommendedName>
        <fullName evidence="5">Alpha-galactosidase</fullName>
        <ecNumber evidence="5">3.2.1.22</ecNumber>
    </recommendedName>
    <alternativeName>
        <fullName evidence="5">Melibiase</fullName>
    </alternativeName>
</protein>
<sequence length="639" mass="67814">MKKLSVLSRTLACAAVAGMGLSAPAHAQAIWQKPYMGWSSFSLQATTISGYGNGWLTEWQMQVQSAELKATLQPYGYNYFNIDSGWAGGFDGYGRPSANTSTFPDGIPWIANIVHGNGQKLGVYWVPGVGSDVYNANPPIYGTPYHIQDIVAQPLATGDAFGSWHLKIDFTKPGAQEYINSVINQFAAWGVDFLKLDGVSPGSDQTLSYCDNRPDVQAYQTAIQQCGRPMWLTISWRISDAYIPFWQTYSNARRIDDDIDAYSSTLTNWKQTNLRFGDAANWAPWAGAHGYNNNYSMGSGWNDLDSIDVGNGSMDGLTNNERQTAITFWAQQCSPLYTGDDLYHLDSYGVSLLTNPFIIAMDQAGNVATQIQSGNSQVWSTDNGDGTRTVGLYNLGSGSATVSVNWSAIGLSGNQQVHDVWANTDIVANGGYSASLASHACRLIKVSTPHIISLDFVGSGTAMGSSENAGVVGAASWNNASGQSGSGLGLVDSSGASSGASAAWSASAVYATGVTDTAGSKRMMKGYLDTYSGATSTVTVSGLPSYYTTHGYDVYVYSDGSNGGATRVYKYAIGPSNIQINDAVNTDFSGAFTQASSSAGNYARFSALSGSSFTLSATPVSSTDAYLRAPINGIQIVGH</sequence>
<dbReference type="InterPro" id="IPR013780">
    <property type="entry name" value="Glyco_hydro_b"/>
</dbReference>
<dbReference type="Pfam" id="PF17801">
    <property type="entry name" value="Melibiase_C"/>
    <property type="match status" value="1"/>
</dbReference>
<organism evidence="7 8">
    <name type="scientific">Capsulimonas corticalis</name>
    <dbReference type="NCBI Taxonomy" id="2219043"/>
    <lineage>
        <taxon>Bacteria</taxon>
        <taxon>Bacillati</taxon>
        <taxon>Armatimonadota</taxon>
        <taxon>Armatimonadia</taxon>
        <taxon>Capsulimonadales</taxon>
        <taxon>Capsulimonadaceae</taxon>
        <taxon>Capsulimonas</taxon>
    </lineage>
</organism>
<dbReference type="CDD" id="cd14792">
    <property type="entry name" value="GH27"/>
    <property type="match status" value="1"/>
</dbReference>
<gene>
    <name evidence="7" type="ORF">CCAX7_53490</name>
</gene>
<dbReference type="GO" id="GO:0004557">
    <property type="term" value="F:alpha-galactosidase activity"/>
    <property type="evidence" value="ECO:0007669"/>
    <property type="project" value="UniProtKB-EC"/>
</dbReference>
<dbReference type="SUPFAM" id="SSF51011">
    <property type="entry name" value="Glycosyl hydrolase domain"/>
    <property type="match status" value="1"/>
</dbReference>
<reference evidence="7 8" key="1">
    <citation type="journal article" date="2019" name="Int. J. Syst. Evol. Microbiol.">
        <title>Capsulimonas corticalis gen. nov., sp. nov., an aerobic capsulated bacterium, of a novel bacterial order, Capsulimonadales ord. nov., of the class Armatimonadia of the phylum Armatimonadetes.</title>
        <authorList>
            <person name="Li J."/>
            <person name="Kudo C."/>
            <person name="Tonouchi A."/>
        </authorList>
    </citation>
    <scope>NUCLEOTIDE SEQUENCE [LARGE SCALE GENOMIC DNA]</scope>
    <source>
        <strain evidence="7 8">AX-7</strain>
    </source>
</reference>
<dbReference type="AlphaFoldDB" id="A0A402CNU8"/>
<dbReference type="EMBL" id="AP025739">
    <property type="protein sequence ID" value="BDI33298.1"/>
    <property type="molecule type" value="Genomic_DNA"/>
</dbReference>
<evidence type="ECO:0000259" key="6">
    <source>
        <dbReference type="Pfam" id="PF17801"/>
    </source>
</evidence>
<evidence type="ECO:0000256" key="1">
    <source>
        <dbReference type="ARBA" id="ARBA00009743"/>
    </source>
</evidence>
<keyword evidence="2" id="KW-0732">Signal</keyword>
<dbReference type="Gene3D" id="3.20.20.70">
    <property type="entry name" value="Aldolase class I"/>
    <property type="match status" value="1"/>
</dbReference>
<keyword evidence="5" id="KW-1015">Disulfide bond</keyword>
<dbReference type="Gene3D" id="2.60.40.1180">
    <property type="entry name" value="Golgi alpha-mannosidase II"/>
    <property type="match status" value="1"/>
</dbReference>
<dbReference type="RefSeq" id="WP_119319043.1">
    <property type="nucleotide sequence ID" value="NZ_AP025739.1"/>
</dbReference>
<dbReference type="OrthoDB" id="9807519at2"/>
<dbReference type="PRINTS" id="PR00740">
    <property type="entry name" value="GLHYDRLASE27"/>
</dbReference>
<evidence type="ECO:0000256" key="4">
    <source>
        <dbReference type="ARBA" id="ARBA00023295"/>
    </source>
</evidence>
<dbReference type="PANTHER" id="PTHR11452">
    <property type="entry name" value="ALPHA-GALACTOSIDASE/ALPHA-N-ACETYLGALACTOSAMINIDASE"/>
    <property type="match status" value="1"/>
</dbReference>
<keyword evidence="4 5" id="KW-0326">Glycosidase</keyword>
<dbReference type="InterPro" id="IPR013785">
    <property type="entry name" value="Aldolase_TIM"/>
</dbReference>
<dbReference type="EC" id="3.2.1.22" evidence="5"/>
<dbReference type="InterPro" id="IPR017853">
    <property type="entry name" value="GH"/>
</dbReference>
<feature type="domain" description="Alpha galactosidase C-terminal" evidence="6">
    <location>
        <begin position="374"/>
        <end position="446"/>
    </location>
</feature>
<evidence type="ECO:0000256" key="5">
    <source>
        <dbReference type="RuleBase" id="RU361168"/>
    </source>
</evidence>
<evidence type="ECO:0000256" key="2">
    <source>
        <dbReference type="ARBA" id="ARBA00022729"/>
    </source>
</evidence>
<evidence type="ECO:0000256" key="3">
    <source>
        <dbReference type="ARBA" id="ARBA00022801"/>
    </source>
</evidence>
<evidence type="ECO:0000313" key="7">
    <source>
        <dbReference type="EMBL" id="BDI33298.1"/>
    </source>
</evidence>
<accession>A0A402CNU8</accession>
<dbReference type="SUPFAM" id="SSF51445">
    <property type="entry name" value="(Trans)glycosidases"/>
    <property type="match status" value="1"/>
</dbReference>
<proteinExistence type="inferred from homology"/>
<dbReference type="InterPro" id="IPR041233">
    <property type="entry name" value="Melibiase_C"/>
</dbReference>
<keyword evidence="8" id="KW-1185">Reference proteome</keyword>
<dbReference type="PANTHER" id="PTHR11452:SF33">
    <property type="entry name" value="ALPHA-GALACTOSIDASE 2"/>
    <property type="match status" value="1"/>
</dbReference>
<comment type="catalytic activity">
    <reaction evidence="5">
        <text>Hydrolysis of terminal, non-reducing alpha-D-galactose residues in alpha-D-galactosides, including galactose oligosaccharides, galactomannans and galactolipids.</text>
        <dbReference type="EC" id="3.2.1.22"/>
    </reaction>
</comment>
<comment type="similarity">
    <text evidence="1 5">Belongs to the glycosyl hydrolase 27 family.</text>
</comment>
<dbReference type="Pfam" id="PF16499">
    <property type="entry name" value="Melibiase_2"/>
    <property type="match status" value="2"/>
</dbReference>
<dbReference type="Proteomes" id="UP000287394">
    <property type="component" value="Chromosome"/>
</dbReference>